<name>A0A084W5G0_ANOSI</name>
<sequence length="120" mass="12866">MVLHWTVQIGSVLHDSHVLDVLKPVARTTDNALARSGPGHFNQKHTGATDRTLFPTRGGLAITMVWTGGTPEGEAKHDSSLAPGCDKNQSGCVRVQTTNNPPVLERCGMGTCYLFLLALD</sequence>
<accession>A0A084W5G0</accession>
<organism evidence="1">
    <name type="scientific">Anopheles sinensis</name>
    <name type="common">Mosquito</name>
    <dbReference type="NCBI Taxonomy" id="74873"/>
    <lineage>
        <taxon>Eukaryota</taxon>
        <taxon>Metazoa</taxon>
        <taxon>Ecdysozoa</taxon>
        <taxon>Arthropoda</taxon>
        <taxon>Hexapoda</taxon>
        <taxon>Insecta</taxon>
        <taxon>Pterygota</taxon>
        <taxon>Neoptera</taxon>
        <taxon>Endopterygota</taxon>
        <taxon>Diptera</taxon>
        <taxon>Nematocera</taxon>
        <taxon>Culicoidea</taxon>
        <taxon>Culicidae</taxon>
        <taxon>Anophelinae</taxon>
        <taxon>Anopheles</taxon>
    </lineage>
</organism>
<keyword evidence="3" id="KW-1185">Reference proteome</keyword>
<dbReference type="Proteomes" id="UP000030765">
    <property type="component" value="Unassembled WGS sequence"/>
</dbReference>
<dbReference type="AlphaFoldDB" id="A0A084W5G0"/>
<dbReference type="EMBL" id="ATLV01020620">
    <property type="status" value="NOT_ANNOTATED_CDS"/>
    <property type="molecule type" value="Genomic_DNA"/>
</dbReference>
<dbReference type="EnsemblMetazoa" id="ASIC013391-RA">
    <property type="protein sequence ID" value="ASIC013391-PA"/>
    <property type="gene ID" value="ASIC013391"/>
</dbReference>
<reference evidence="2" key="2">
    <citation type="submission" date="2020-05" db="UniProtKB">
        <authorList>
            <consortium name="EnsemblMetazoa"/>
        </authorList>
    </citation>
    <scope>IDENTIFICATION</scope>
</reference>
<dbReference type="EMBL" id="KE525303">
    <property type="protein sequence ID" value="KFB45454.1"/>
    <property type="molecule type" value="Genomic_DNA"/>
</dbReference>
<evidence type="ECO:0000313" key="2">
    <source>
        <dbReference type="EnsemblMetazoa" id="ASIC013391-PA"/>
    </source>
</evidence>
<reference evidence="1 3" key="1">
    <citation type="journal article" date="2014" name="BMC Genomics">
        <title>Genome sequence of Anopheles sinensis provides insight into genetics basis of mosquito competence for malaria parasites.</title>
        <authorList>
            <person name="Zhou D."/>
            <person name="Zhang D."/>
            <person name="Ding G."/>
            <person name="Shi L."/>
            <person name="Hou Q."/>
            <person name="Ye Y."/>
            <person name="Xu Y."/>
            <person name="Zhou H."/>
            <person name="Xiong C."/>
            <person name="Li S."/>
            <person name="Yu J."/>
            <person name="Hong S."/>
            <person name="Yu X."/>
            <person name="Zou P."/>
            <person name="Chen C."/>
            <person name="Chang X."/>
            <person name="Wang W."/>
            <person name="Lv Y."/>
            <person name="Sun Y."/>
            <person name="Ma L."/>
            <person name="Shen B."/>
            <person name="Zhu C."/>
        </authorList>
    </citation>
    <scope>NUCLEOTIDE SEQUENCE [LARGE SCALE GENOMIC DNA]</scope>
</reference>
<protein>
    <submittedName>
        <fullName evidence="1 2">Uncharacterized protein</fullName>
    </submittedName>
</protein>
<evidence type="ECO:0000313" key="1">
    <source>
        <dbReference type="EMBL" id="KFB45454.1"/>
    </source>
</evidence>
<dbReference type="VEuPathDB" id="VectorBase:ASIC013391"/>
<evidence type="ECO:0000313" key="3">
    <source>
        <dbReference type="Proteomes" id="UP000030765"/>
    </source>
</evidence>
<proteinExistence type="predicted"/>
<gene>
    <name evidence="1" type="ORF">ZHAS_00013391</name>
</gene>